<name>A0A8C8GYZ2_ONCTS</name>
<keyword evidence="2" id="KW-1185">Reference proteome</keyword>
<organism evidence="1 2">
    <name type="scientific">Oncorhynchus tshawytscha</name>
    <name type="common">Chinook salmon</name>
    <name type="synonym">Salmo tshawytscha</name>
    <dbReference type="NCBI Taxonomy" id="74940"/>
    <lineage>
        <taxon>Eukaryota</taxon>
        <taxon>Metazoa</taxon>
        <taxon>Chordata</taxon>
        <taxon>Craniata</taxon>
        <taxon>Vertebrata</taxon>
        <taxon>Euteleostomi</taxon>
        <taxon>Actinopterygii</taxon>
        <taxon>Neopterygii</taxon>
        <taxon>Teleostei</taxon>
        <taxon>Protacanthopterygii</taxon>
        <taxon>Salmoniformes</taxon>
        <taxon>Salmonidae</taxon>
        <taxon>Salmoninae</taxon>
        <taxon>Oncorhynchus</taxon>
    </lineage>
</organism>
<sequence>MYFLFFWRFDYWVGFRPSLSVVHTPVQLVAIVPLKVGCQPPYKIHRRRSELTNNNNNDPMWSSDTASPNPHRLCMQDNCNLVMYTEKDMCLIHLKDSNTLVLQKDGVDIWSSKDSHGIT</sequence>
<dbReference type="AlphaFoldDB" id="A0A8C8GYZ2"/>
<reference evidence="1" key="2">
    <citation type="submission" date="2025-09" db="UniProtKB">
        <authorList>
            <consortium name="Ensembl"/>
        </authorList>
    </citation>
    <scope>IDENTIFICATION</scope>
</reference>
<dbReference type="InterPro" id="IPR036426">
    <property type="entry name" value="Bulb-type_lectin_dom_sf"/>
</dbReference>
<evidence type="ECO:0008006" key="3">
    <source>
        <dbReference type="Google" id="ProtNLM"/>
    </source>
</evidence>
<proteinExistence type="predicted"/>
<dbReference type="Proteomes" id="UP000694402">
    <property type="component" value="Unassembled WGS sequence"/>
</dbReference>
<accession>A0A8C8GYZ2</accession>
<evidence type="ECO:0000313" key="1">
    <source>
        <dbReference type="Ensembl" id="ENSOTSP00005055201.2"/>
    </source>
</evidence>
<reference evidence="1" key="1">
    <citation type="submission" date="2025-08" db="UniProtKB">
        <authorList>
            <consortium name="Ensembl"/>
        </authorList>
    </citation>
    <scope>IDENTIFICATION</scope>
</reference>
<dbReference type="SUPFAM" id="SSF51110">
    <property type="entry name" value="alpha-D-mannose-specific plant lectins"/>
    <property type="match status" value="1"/>
</dbReference>
<protein>
    <recommendedName>
        <fullName evidence="3">Bulb-type lectin domain-containing protein</fullName>
    </recommendedName>
</protein>
<dbReference type="Ensembl" id="ENSOTST00005060149.2">
    <property type="protein sequence ID" value="ENSOTSP00005055201.2"/>
    <property type="gene ID" value="ENSOTSG00005026759.2"/>
</dbReference>
<evidence type="ECO:0000313" key="2">
    <source>
        <dbReference type="Proteomes" id="UP000694402"/>
    </source>
</evidence>
<dbReference type="Gene3D" id="2.90.10.10">
    <property type="entry name" value="Bulb-type lectin domain"/>
    <property type="match status" value="1"/>
</dbReference>